<keyword evidence="4" id="KW-1185">Reference proteome</keyword>
<dbReference type="Proteomes" id="UP000245765">
    <property type="component" value="Unassembled WGS sequence"/>
</dbReference>
<evidence type="ECO:0000313" key="4">
    <source>
        <dbReference type="Proteomes" id="UP000245765"/>
    </source>
</evidence>
<evidence type="ECO:0000256" key="1">
    <source>
        <dbReference type="SAM" id="SignalP"/>
    </source>
</evidence>
<comment type="caution">
    <text evidence="3">The sequence shown here is derived from an EMBL/GenBank/DDBJ whole genome shotgun (WGS) entry which is preliminary data.</text>
</comment>
<protein>
    <submittedName>
        <fullName evidence="3">M23 family peptidase</fullName>
    </submittedName>
</protein>
<dbReference type="Pfam" id="PF01551">
    <property type="entry name" value="Peptidase_M23"/>
    <property type="match status" value="1"/>
</dbReference>
<feature type="chain" id="PRO_5016336496" evidence="1">
    <location>
        <begin position="27"/>
        <end position="171"/>
    </location>
</feature>
<feature type="signal peptide" evidence="1">
    <location>
        <begin position="1"/>
        <end position="26"/>
    </location>
</feature>
<feature type="domain" description="M23ase beta-sheet core" evidence="2">
    <location>
        <begin position="51"/>
        <end position="147"/>
    </location>
</feature>
<dbReference type="AlphaFoldDB" id="A0A317FC30"/>
<dbReference type="PANTHER" id="PTHR21666">
    <property type="entry name" value="PEPTIDASE-RELATED"/>
    <property type="match status" value="1"/>
</dbReference>
<evidence type="ECO:0000259" key="2">
    <source>
        <dbReference type="Pfam" id="PF01551"/>
    </source>
</evidence>
<name>A0A317FC30_9PROT</name>
<evidence type="ECO:0000313" key="3">
    <source>
        <dbReference type="EMBL" id="PWS36053.1"/>
    </source>
</evidence>
<dbReference type="SUPFAM" id="SSF51261">
    <property type="entry name" value="Duplicated hybrid motif"/>
    <property type="match status" value="1"/>
</dbReference>
<reference evidence="4" key="1">
    <citation type="submission" date="2018-05" db="EMBL/GenBank/DDBJ databases">
        <authorList>
            <person name="Du Z."/>
            <person name="Wang X."/>
        </authorList>
    </citation>
    <scope>NUCLEOTIDE SEQUENCE [LARGE SCALE GENOMIC DNA]</scope>
    <source>
        <strain evidence="4">CQN31</strain>
    </source>
</reference>
<sequence>MRSLPTLGGATLALAAGMSLGHPAAAAPCPTVMPVAGEKSSPFGAARGGRGHGGTDIRAPIGSVVLAAAGGVVTFLGRFHDYGLMVEIMHSDGSRARYAHLARFAPGLSAGDAIRAGQDIGILGRTGRTTGPNLHVELRREGRPVDPWPWLTRAACTEYQEVAEAPDTPSR</sequence>
<dbReference type="CDD" id="cd12797">
    <property type="entry name" value="M23_peptidase"/>
    <property type="match status" value="1"/>
</dbReference>
<dbReference type="Gene3D" id="2.70.70.10">
    <property type="entry name" value="Glucose Permease (Domain IIA)"/>
    <property type="match status" value="1"/>
</dbReference>
<dbReference type="PANTHER" id="PTHR21666:SF270">
    <property type="entry name" value="MUREIN HYDROLASE ACTIVATOR ENVC"/>
    <property type="match status" value="1"/>
</dbReference>
<dbReference type="OrthoDB" id="9805070at2"/>
<dbReference type="InterPro" id="IPR011055">
    <property type="entry name" value="Dup_hybrid_motif"/>
</dbReference>
<organism evidence="3 4">
    <name type="scientific">Falsiroseomonas bella</name>
    <dbReference type="NCBI Taxonomy" id="2184016"/>
    <lineage>
        <taxon>Bacteria</taxon>
        <taxon>Pseudomonadati</taxon>
        <taxon>Pseudomonadota</taxon>
        <taxon>Alphaproteobacteria</taxon>
        <taxon>Acetobacterales</taxon>
        <taxon>Roseomonadaceae</taxon>
        <taxon>Falsiroseomonas</taxon>
    </lineage>
</organism>
<accession>A0A317FC30</accession>
<dbReference type="InterPro" id="IPR016047">
    <property type="entry name" value="M23ase_b-sheet_dom"/>
</dbReference>
<keyword evidence="1" id="KW-0732">Signal</keyword>
<dbReference type="GO" id="GO:0004222">
    <property type="term" value="F:metalloendopeptidase activity"/>
    <property type="evidence" value="ECO:0007669"/>
    <property type="project" value="TreeGrafter"/>
</dbReference>
<dbReference type="InterPro" id="IPR050570">
    <property type="entry name" value="Cell_wall_metabolism_enzyme"/>
</dbReference>
<dbReference type="RefSeq" id="WP_109872419.1">
    <property type="nucleotide sequence ID" value="NZ_QGNA01000004.1"/>
</dbReference>
<proteinExistence type="predicted"/>
<gene>
    <name evidence="3" type="ORF">DFH01_20225</name>
</gene>
<dbReference type="EMBL" id="QGNA01000004">
    <property type="protein sequence ID" value="PWS36053.1"/>
    <property type="molecule type" value="Genomic_DNA"/>
</dbReference>